<dbReference type="InterPro" id="IPR018193">
    <property type="entry name" value="Glyc_kinase_flavodox-like_fold"/>
</dbReference>
<dbReference type="InterPro" id="IPR036129">
    <property type="entry name" value="Glycerate_kinase_sf"/>
</dbReference>
<dbReference type="PANTHER" id="PTHR21599">
    <property type="entry name" value="GLYCERATE KINASE"/>
    <property type="match status" value="1"/>
</dbReference>
<proteinExistence type="inferred from homology"/>
<keyword evidence="3 4" id="KW-0418">Kinase</keyword>
<dbReference type="RefSeq" id="WP_013967730.1">
    <property type="nucleotide sequence ID" value="NC_015732.1"/>
</dbReference>
<dbReference type="NCBIfam" id="TIGR00045">
    <property type="entry name" value="glycerate kinase"/>
    <property type="match status" value="1"/>
</dbReference>
<accession>F8EYI5</accession>
<dbReference type="EMBL" id="CP002868">
    <property type="protein sequence ID" value="AEJ18417.1"/>
    <property type="molecule type" value="Genomic_DNA"/>
</dbReference>
<organism evidence="5 6">
    <name type="scientific">Gracilinema caldarium (strain ATCC 51460 / DSM 7334 / H1)</name>
    <name type="common">Treponema caldarium</name>
    <dbReference type="NCBI Taxonomy" id="744872"/>
    <lineage>
        <taxon>Bacteria</taxon>
        <taxon>Pseudomonadati</taxon>
        <taxon>Spirochaetota</taxon>
        <taxon>Spirochaetia</taxon>
        <taxon>Spirochaetales</taxon>
        <taxon>Breznakiellaceae</taxon>
        <taxon>Gracilinema</taxon>
    </lineage>
</organism>
<keyword evidence="2 4" id="KW-0808">Transferase</keyword>
<dbReference type="Gene3D" id="3.40.50.10350">
    <property type="entry name" value="Glycerate kinase, domain 1"/>
    <property type="match status" value="1"/>
</dbReference>
<name>F8EYI5_GRAC1</name>
<dbReference type="OrthoDB" id="9774290at2"/>
<dbReference type="PIRSF" id="PIRSF006078">
    <property type="entry name" value="GlxK"/>
    <property type="match status" value="1"/>
</dbReference>
<dbReference type="GO" id="GO:0008887">
    <property type="term" value="F:glycerate kinase activity"/>
    <property type="evidence" value="ECO:0007669"/>
    <property type="project" value="UniProtKB-UniRule"/>
</dbReference>
<dbReference type="InterPro" id="IPR018197">
    <property type="entry name" value="Glycerate_kinase_RE-like"/>
</dbReference>
<evidence type="ECO:0000313" key="6">
    <source>
        <dbReference type="Proteomes" id="UP000000503"/>
    </source>
</evidence>
<evidence type="ECO:0000256" key="2">
    <source>
        <dbReference type="ARBA" id="ARBA00022679"/>
    </source>
</evidence>
<gene>
    <name evidence="5" type="ordered locus">Spica_0250</name>
</gene>
<dbReference type="Gene3D" id="3.90.1510.10">
    <property type="entry name" value="Glycerate kinase, domain 2"/>
    <property type="match status" value="1"/>
</dbReference>
<reference evidence="5" key="1">
    <citation type="submission" date="2011-06" db="EMBL/GenBank/DDBJ databases">
        <title>The complete genome of Treponema caldarium DSM 7334.</title>
        <authorList>
            <consortium name="US DOE Joint Genome Institute (JGI-PGF)"/>
            <person name="Lucas S."/>
            <person name="Han J."/>
            <person name="Lapidus A."/>
            <person name="Bruce D."/>
            <person name="Goodwin L."/>
            <person name="Pitluck S."/>
            <person name="Peters L."/>
            <person name="Kyrpides N."/>
            <person name="Mavromatis K."/>
            <person name="Ivanova N."/>
            <person name="Ovchinnikova G."/>
            <person name="Lu M."/>
            <person name="Misra M."/>
            <person name="Detter J.C."/>
            <person name="Tapia R."/>
            <person name="Han C."/>
            <person name="Land M."/>
            <person name="Hauser L."/>
            <person name="Markowitz V."/>
            <person name="Cheng J.-F."/>
            <person name="Hugenholtz P."/>
            <person name="Woyke T."/>
            <person name="Wu D."/>
            <person name="Spring S."/>
            <person name="Schroeder M."/>
            <person name="Brambilla E."/>
            <person name="Klenk H.-P."/>
            <person name="Eisen J.A."/>
        </authorList>
    </citation>
    <scope>NUCLEOTIDE SEQUENCE</scope>
    <source>
        <strain evidence="5">DSM 7334</strain>
    </source>
</reference>
<keyword evidence="6" id="KW-1185">Reference proteome</keyword>
<sequence length="379" mass="38930">MTIIVAPDSFKGNMTAQEACIAIAEGIRNIDSSINIKTFPLADGGEGTARIVTEAIGGTLKPVQVHGPLGEPVTAFYGLINGGKTAILDMASASGIELVPPGKLNPLKASTYGTGELIKAALDAGVEELVIGIGGSATVDGGIGMLQALGFEILDERGALIGQGGEALLHIKQFRSDKADPRIQNVSIKVACDVTNPLTGPEGAAAVFGPQKGATPDMIPLLDEGLKKLGQAWIRAGLADDTDHPGDGAAGGLGAALRICLKASIESGALLVMNYTGMTQALKHTDLVITGEGRTDSQTAKGKLCAVVSRACKSAGVPVALLSGALTGEQDRLLDLFDYAVSISCGEETLEAMMKHGRRNLQFAAANLVRAVLLGKRAQ</sequence>
<dbReference type="AlphaFoldDB" id="F8EYI5"/>
<protein>
    <submittedName>
        <fullName evidence="5">Glycerate kinase</fullName>
        <ecNumber evidence="5">2.7.1.31</ecNumber>
    </submittedName>
</protein>
<comment type="similarity">
    <text evidence="1 4">Belongs to the glycerate kinase type-1 family.</text>
</comment>
<dbReference type="EC" id="2.7.1.31" evidence="5"/>
<evidence type="ECO:0000256" key="1">
    <source>
        <dbReference type="ARBA" id="ARBA00006284"/>
    </source>
</evidence>
<dbReference type="SUPFAM" id="SSF110738">
    <property type="entry name" value="Glycerate kinase I"/>
    <property type="match status" value="1"/>
</dbReference>
<dbReference type="GO" id="GO:0031388">
    <property type="term" value="P:organic acid phosphorylation"/>
    <property type="evidence" value="ECO:0007669"/>
    <property type="project" value="UniProtKB-UniRule"/>
</dbReference>
<evidence type="ECO:0000256" key="3">
    <source>
        <dbReference type="ARBA" id="ARBA00022777"/>
    </source>
</evidence>
<dbReference type="STRING" id="744872.Spica_0250"/>
<dbReference type="PANTHER" id="PTHR21599:SF0">
    <property type="entry name" value="GLYCERATE KINASE"/>
    <property type="match status" value="1"/>
</dbReference>
<dbReference type="KEGG" id="scd:Spica_0250"/>
<dbReference type="InterPro" id="IPR004381">
    <property type="entry name" value="Glycerate_kinase"/>
</dbReference>
<evidence type="ECO:0000256" key="4">
    <source>
        <dbReference type="PIRNR" id="PIRNR006078"/>
    </source>
</evidence>
<dbReference type="Pfam" id="PF02595">
    <property type="entry name" value="Gly_kinase"/>
    <property type="match status" value="1"/>
</dbReference>
<dbReference type="HOGENOM" id="CLU_028255_0_0_12"/>
<dbReference type="Proteomes" id="UP000000503">
    <property type="component" value="Chromosome"/>
</dbReference>
<dbReference type="eggNOG" id="COG1929">
    <property type="taxonomic scope" value="Bacteria"/>
</dbReference>
<evidence type="ECO:0000313" key="5">
    <source>
        <dbReference type="EMBL" id="AEJ18417.1"/>
    </source>
</evidence>